<organism evidence="1 2">
    <name type="scientific">Segatella salivae</name>
    <dbReference type="NCBI Taxonomy" id="228604"/>
    <lineage>
        <taxon>Bacteria</taxon>
        <taxon>Pseudomonadati</taxon>
        <taxon>Bacteroidota</taxon>
        <taxon>Bacteroidia</taxon>
        <taxon>Bacteroidales</taxon>
        <taxon>Prevotellaceae</taxon>
        <taxon>Segatella</taxon>
    </lineage>
</organism>
<evidence type="ECO:0000313" key="1">
    <source>
        <dbReference type="EMBL" id="MBW4865311.1"/>
    </source>
</evidence>
<name>A0AAW4NJT8_9BACT</name>
<reference evidence="1" key="1">
    <citation type="submission" date="2021-07" db="EMBL/GenBank/DDBJ databases">
        <title>Genomic diversity and antimicrobial resistance of Prevotella spp. isolated from chronic lung disease airways.</title>
        <authorList>
            <person name="Webb K.A."/>
            <person name="Olagoke O.S."/>
            <person name="Baird T."/>
            <person name="Neill J."/>
            <person name="Pham A."/>
            <person name="Wells T.J."/>
            <person name="Ramsay K.A."/>
            <person name="Bell S.C."/>
            <person name="Sarovich D.S."/>
            <person name="Price E.P."/>
        </authorList>
    </citation>
    <scope>NUCLEOTIDE SEQUENCE</scope>
    <source>
        <strain evidence="1">SCHI0047.S.3</strain>
    </source>
</reference>
<dbReference type="EMBL" id="JAHXRF010000006">
    <property type="protein sequence ID" value="MBW4865311.1"/>
    <property type="molecule type" value="Genomic_DNA"/>
</dbReference>
<dbReference type="Proteomes" id="UP001196873">
    <property type="component" value="Unassembled WGS sequence"/>
</dbReference>
<gene>
    <name evidence="1" type="ORF">KZY68_04635</name>
</gene>
<sequence>MLTIYAIDIQDSKSKHIVAHRLLKQVLTLSNLSENLLQSAKRTRGGKLLAGKHYINITYADSFAFIMITEQSFGIDAETLKPVSTQVRLLLSNLLSISISNDWEFYKVWTAMESEIKYYDDKGLFDALTGKLKKNHALQTFHVMYEGNLIAITSTMNNIKTQKVLFKKCKDETV</sequence>
<protein>
    <submittedName>
        <fullName evidence="1">Uncharacterized protein</fullName>
    </submittedName>
</protein>
<comment type="caution">
    <text evidence="1">The sequence shown here is derived from an EMBL/GenBank/DDBJ whole genome shotgun (WGS) entry which is preliminary data.</text>
</comment>
<dbReference type="RefSeq" id="WP_219427582.1">
    <property type="nucleotide sequence ID" value="NZ_CALIQW010000047.1"/>
</dbReference>
<accession>A0AAW4NJT8</accession>
<dbReference type="AlphaFoldDB" id="A0AAW4NJT8"/>
<evidence type="ECO:0000313" key="2">
    <source>
        <dbReference type="Proteomes" id="UP001196873"/>
    </source>
</evidence>
<proteinExistence type="predicted"/>